<dbReference type="Gene3D" id="2.20.25.20">
    <property type="match status" value="1"/>
</dbReference>
<dbReference type="FunFam" id="3.30.40.10:FF:000137">
    <property type="entry name" value="RanBP-type and C3HC4-type zinc finger-containing protein 1"/>
    <property type="match status" value="1"/>
</dbReference>
<dbReference type="InterPro" id="IPR002867">
    <property type="entry name" value="IBR_dom"/>
</dbReference>
<dbReference type="Pfam" id="PF05773">
    <property type="entry name" value="RWD"/>
    <property type="match status" value="1"/>
</dbReference>
<dbReference type="InterPro" id="IPR047548">
    <property type="entry name" value="Rcat_RBR_RNF14"/>
</dbReference>
<keyword evidence="5" id="KW-0479">Metal-binding</keyword>
<dbReference type="PROSITE" id="PS50908">
    <property type="entry name" value="RWD"/>
    <property type="match status" value="1"/>
</dbReference>
<comment type="caution">
    <text evidence="15">The sequence shown here is derived from an EMBL/GenBank/DDBJ whole genome shotgun (WGS) entry which is preliminary data.</text>
</comment>
<evidence type="ECO:0000256" key="10">
    <source>
        <dbReference type="ARBA" id="ARBA00044508"/>
    </source>
</evidence>
<keyword evidence="6" id="KW-0677">Repeat</keyword>
<keyword evidence="9" id="KW-0862">Zinc</keyword>
<evidence type="ECO:0000259" key="14">
    <source>
        <dbReference type="PROSITE" id="PS51873"/>
    </source>
</evidence>
<feature type="domain" description="RING-type" evidence="12">
    <location>
        <begin position="254"/>
        <end position="303"/>
    </location>
</feature>
<dbReference type="PANTHER" id="PTHR11685">
    <property type="entry name" value="RBR FAMILY RING FINGER AND IBR DOMAIN-CONTAINING"/>
    <property type="match status" value="1"/>
</dbReference>
<evidence type="ECO:0000256" key="1">
    <source>
        <dbReference type="ARBA" id="ARBA00001798"/>
    </source>
</evidence>
<dbReference type="InterPro" id="IPR031128">
    <property type="entry name" value="RNF14_RING-HC_Zfn"/>
</dbReference>
<dbReference type="Gene3D" id="3.30.40.10">
    <property type="entry name" value="Zinc/RING finger domain, C3HC4 (zinc finger)"/>
    <property type="match status" value="1"/>
</dbReference>
<evidence type="ECO:0000256" key="8">
    <source>
        <dbReference type="ARBA" id="ARBA00022786"/>
    </source>
</evidence>
<dbReference type="InterPro" id="IPR044066">
    <property type="entry name" value="TRIAD_supradom"/>
</dbReference>
<dbReference type="InterPro" id="IPR013083">
    <property type="entry name" value="Znf_RING/FYVE/PHD"/>
</dbReference>
<dbReference type="SUPFAM" id="SSF54495">
    <property type="entry name" value="UBC-like"/>
    <property type="match status" value="1"/>
</dbReference>
<reference evidence="15 16" key="1">
    <citation type="submission" date="2023-11" db="EMBL/GenBank/DDBJ databases">
        <title>Halocaridina rubra genome assembly.</title>
        <authorList>
            <person name="Smith C."/>
        </authorList>
    </citation>
    <scope>NUCLEOTIDE SEQUENCE [LARGE SCALE GENOMIC DNA]</scope>
    <source>
        <strain evidence="15">EP-1</strain>
        <tissue evidence="15">Whole</tissue>
    </source>
</reference>
<dbReference type="Gene3D" id="1.20.120.1750">
    <property type="match status" value="1"/>
</dbReference>
<dbReference type="AlphaFoldDB" id="A0AAN8XCP4"/>
<comment type="similarity">
    <text evidence="10">Belongs to the RBR family. RNF14 subfamily.</text>
</comment>
<dbReference type="GO" id="GO:0008270">
    <property type="term" value="F:zinc ion binding"/>
    <property type="evidence" value="ECO:0007669"/>
    <property type="project" value="UniProtKB-KW"/>
</dbReference>
<dbReference type="SMART" id="SM00647">
    <property type="entry name" value="IBR"/>
    <property type="match status" value="2"/>
</dbReference>
<evidence type="ECO:0000256" key="6">
    <source>
        <dbReference type="ARBA" id="ARBA00022737"/>
    </source>
</evidence>
<feature type="domain" description="RING-type" evidence="14">
    <location>
        <begin position="250"/>
        <end position="489"/>
    </location>
</feature>
<dbReference type="PROSITE" id="PS51873">
    <property type="entry name" value="TRIAD"/>
    <property type="match status" value="1"/>
</dbReference>
<keyword evidence="4 15" id="KW-0808">Transferase</keyword>
<comment type="pathway">
    <text evidence="2">Protein modification; protein ubiquitination.</text>
</comment>
<dbReference type="Pfam" id="PF01485">
    <property type="entry name" value="IBR"/>
    <property type="match status" value="1"/>
</dbReference>
<dbReference type="CDD" id="cd20354">
    <property type="entry name" value="Rcat_RBR_RNF14"/>
    <property type="match status" value="1"/>
</dbReference>
<dbReference type="InterPro" id="IPR006575">
    <property type="entry name" value="RWD_dom"/>
</dbReference>
<evidence type="ECO:0000256" key="11">
    <source>
        <dbReference type="PROSITE-ProRule" id="PRU00175"/>
    </source>
</evidence>
<feature type="domain" description="RWD" evidence="13">
    <location>
        <begin position="10"/>
        <end position="144"/>
    </location>
</feature>
<dbReference type="EMBL" id="JAXCGZ010004235">
    <property type="protein sequence ID" value="KAK7082050.1"/>
    <property type="molecule type" value="Genomic_DNA"/>
</dbReference>
<dbReference type="GO" id="GO:0016567">
    <property type="term" value="P:protein ubiquitination"/>
    <property type="evidence" value="ECO:0007669"/>
    <property type="project" value="InterPro"/>
</dbReference>
<keyword evidence="15" id="KW-0012">Acyltransferase</keyword>
<evidence type="ECO:0000256" key="9">
    <source>
        <dbReference type="ARBA" id="ARBA00022833"/>
    </source>
</evidence>
<accession>A0AAN8XCP4</accession>
<keyword evidence="16" id="KW-1185">Reference proteome</keyword>
<dbReference type="SMART" id="SM00591">
    <property type="entry name" value="RWD"/>
    <property type="match status" value="1"/>
</dbReference>
<dbReference type="Gene3D" id="3.10.110.10">
    <property type="entry name" value="Ubiquitin Conjugating Enzyme"/>
    <property type="match status" value="1"/>
</dbReference>
<evidence type="ECO:0000256" key="2">
    <source>
        <dbReference type="ARBA" id="ARBA00004906"/>
    </source>
</evidence>
<evidence type="ECO:0000313" key="16">
    <source>
        <dbReference type="Proteomes" id="UP001381693"/>
    </source>
</evidence>
<dbReference type="GO" id="GO:0061630">
    <property type="term" value="F:ubiquitin protein ligase activity"/>
    <property type="evidence" value="ECO:0007669"/>
    <property type="project" value="UniProtKB-EC"/>
</dbReference>
<dbReference type="CDD" id="cd16628">
    <property type="entry name" value="RING-HC_RBR_RNF14"/>
    <property type="match status" value="1"/>
</dbReference>
<dbReference type="CDD" id="cd20341">
    <property type="entry name" value="BRcat_RBR_RNF14"/>
    <property type="match status" value="1"/>
</dbReference>
<dbReference type="InterPro" id="IPR016135">
    <property type="entry name" value="UBQ-conjugating_enzyme/RWD"/>
</dbReference>
<organism evidence="15 16">
    <name type="scientific">Halocaridina rubra</name>
    <name type="common">Hawaiian red shrimp</name>
    <dbReference type="NCBI Taxonomy" id="373956"/>
    <lineage>
        <taxon>Eukaryota</taxon>
        <taxon>Metazoa</taxon>
        <taxon>Ecdysozoa</taxon>
        <taxon>Arthropoda</taxon>
        <taxon>Crustacea</taxon>
        <taxon>Multicrustacea</taxon>
        <taxon>Malacostraca</taxon>
        <taxon>Eumalacostraca</taxon>
        <taxon>Eucarida</taxon>
        <taxon>Decapoda</taxon>
        <taxon>Pleocyemata</taxon>
        <taxon>Caridea</taxon>
        <taxon>Atyoidea</taxon>
        <taxon>Atyidae</taxon>
        <taxon>Halocaridina</taxon>
    </lineage>
</organism>
<evidence type="ECO:0000256" key="4">
    <source>
        <dbReference type="ARBA" id="ARBA00022679"/>
    </source>
</evidence>
<dbReference type="Pfam" id="PF22191">
    <property type="entry name" value="IBR_1"/>
    <property type="match status" value="1"/>
</dbReference>
<name>A0AAN8XCP4_HALRR</name>
<keyword evidence="8" id="KW-0833">Ubl conjugation pathway</keyword>
<evidence type="ECO:0000256" key="3">
    <source>
        <dbReference type="ARBA" id="ARBA00012251"/>
    </source>
</evidence>
<sequence>MSLDAEEQDDELLALASIYEDSFTSAQEQDVEDDTHSPKKGGEIAVHLELPPDFVVLEKHSRDTGAVQEERYILEHLPPLFIHFTFPELYPSKQPPSFTLSCKWLNRTQLTRLCQEMDRLWEENKGEVIMFTWSQFLKDETLNLLGFTDTLNIEDIKPVRKHSLASTASSPNCDLSVSAEGVSVGDEFSDKSLVNSDSNALNGATGLTLSRQNSQNYDSRTIQDIAPKANLLKILRDYDDEMRKKVFATKSYECKVCFMDKSGADCLEFWPCRHVYCKECMTSYFEVQISEGNIKFLRCPEDKCDSEANPKQVQELVPDTLYQRYEDMLLNSTLSSLGDIQSCPRIHCQYPVTIEDRQGHCPSCKFVFCGLCRFGWHGIEPCRIRKGELRDIMEVYLNGSLDIKQGMEDRYGKKYLTTLKDEYLSLSYLEANSKSCPKCGAKIEKIDGCNKMTCQYCSIYFCWLCMSLLDKSRPYEHYNNRMSPCFNQLFMGVEVDDDLWDDSDEEAAIFD</sequence>
<evidence type="ECO:0000259" key="12">
    <source>
        <dbReference type="PROSITE" id="PS50089"/>
    </source>
</evidence>
<proteinExistence type="inferred from homology"/>
<dbReference type="InterPro" id="IPR001841">
    <property type="entry name" value="Znf_RING"/>
</dbReference>
<evidence type="ECO:0000313" key="15">
    <source>
        <dbReference type="EMBL" id="KAK7082050.1"/>
    </source>
</evidence>
<keyword evidence="7 11" id="KW-0863">Zinc-finger</keyword>
<evidence type="ECO:0000256" key="7">
    <source>
        <dbReference type="ARBA" id="ARBA00022771"/>
    </source>
</evidence>
<evidence type="ECO:0000256" key="5">
    <source>
        <dbReference type="ARBA" id="ARBA00022723"/>
    </source>
</evidence>
<dbReference type="PROSITE" id="PS00518">
    <property type="entry name" value="ZF_RING_1"/>
    <property type="match status" value="1"/>
</dbReference>
<dbReference type="EC" id="2.3.2.31" evidence="3"/>
<dbReference type="InterPro" id="IPR031127">
    <property type="entry name" value="E3_UB_ligase_RBR"/>
</dbReference>
<dbReference type="InterPro" id="IPR017907">
    <property type="entry name" value="Znf_RING_CS"/>
</dbReference>
<evidence type="ECO:0000259" key="13">
    <source>
        <dbReference type="PROSITE" id="PS50908"/>
    </source>
</evidence>
<gene>
    <name evidence="15" type="primary">RNF14</name>
    <name evidence="15" type="ORF">SK128_020181</name>
</gene>
<dbReference type="SUPFAM" id="SSF57850">
    <property type="entry name" value="RING/U-box"/>
    <property type="match status" value="3"/>
</dbReference>
<comment type="catalytic activity">
    <reaction evidence="1">
        <text>[E2 ubiquitin-conjugating enzyme]-S-ubiquitinyl-L-cysteine + [acceptor protein]-L-lysine = [E2 ubiquitin-conjugating enzyme]-L-cysteine + [acceptor protein]-N(6)-ubiquitinyl-L-lysine.</text>
        <dbReference type="EC" id="2.3.2.31"/>
    </reaction>
</comment>
<protein>
    <recommendedName>
        <fullName evidence="3">RBR-type E3 ubiquitin transferase</fullName>
        <ecNumber evidence="3">2.3.2.31</ecNumber>
    </recommendedName>
</protein>
<dbReference type="PROSITE" id="PS50089">
    <property type="entry name" value="ZF_RING_2"/>
    <property type="match status" value="1"/>
</dbReference>
<dbReference type="CDD" id="cd23820">
    <property type="entry name" value="RWD_RNF14"/>
    <property type="match status" value="1"/>
</dbReference>
<dbReference type="Proteomes" id="UP001381693">
    <property type="component" value="Unassembled WGS sequence"/>
</dbReference>